<sequence>MKWICLFVALFCSIPAGYSLNCYACQFSFNDVYDPENRDGWCANETLLELRTEDTVKPCAPWEKFCVTAVTTFLGSFTSVSRSCAEHCNAFCEAIGYGTDQVTCDDCCDSDRCNKNFSVEYYASMMKKQYTSWTTPLPGELKFNRAKGIRFPY</sequence>
<accession>A0AA39I8V9</accession>
<dbReference type="Proteomes" id="UP001175271">
    <property type="component" value="Unassembled WGS sequence"/>
</dbReference>
<dbReference type="SUPFAM" id="SSF57302">
    <property type="entry name" value="Snake toxin-like"/>
    <property type="match status" value="1"/>
</dbReference>
<dbReference type="InterPro" id="IPR035076">
    <property type="entry name" value="Toxin/TOLIP"/>
</dbReference>
<reference evidence="3" key="1">
    <citation type="submission" date="2023-06" db="EMBL/GenBank/DDBJ databases">
        <title>Genomic analysis of the entomopathogenic nematode Steinernema hermaphroditum.</title>
        <authorList>
            <person name="Schwarz E.M."/>
            <person name="Heppert J.K."/>
            <person name="Baniya A."/>
            <person name="Schwartz H.T."/>
            <person name="Tan C.-H."/>
            <person name="Antoshechkin I."/>
            <person name="Sternberg P.W."/>
            <person name="Goodrich-Blair H."/>
            <person name="Dillman A.R."/>
        </authorList>
    </citation>
    <scope>NUCLEOTIDE SEQUENCE</scope>
    <source>
        <strain evidence="3">PS9179</strain>
        <tissue evidence="3">Whole animal</tissue>
    </source>
</reference>
<dbReference type="EMBL" id="JAUCMV010000002">
    <property type="protein sequence ID" value="KAK0419962.1"/>
    <property type="molecule type" value="Genomic_DNA"/>
</dbReference>
<organism evidence="3 4">
    <name type="scientific">Steinernema hermaphroditum</name>
    <dbReference type="NCBI Taxonomy" id="289476"/>
    <lineage>
        <taxon>Eukaryota</taxon>
        <taxon>Metazoa</taxon>
        <taxon>Ecdysozoa</taxon>
        <taxon>Nematoda</taxon>
        <taxon>Chromadorea</taxon>
        <taxon>Rhabditida</taxon>
        <taxon>Tylenchina</taxon>
        <taxon>Panagrolaimomorpha</taxon>
        <taxon>Strongyloidoidea</taxon>
        <taxon>Steinernematidae</taxon>
        <taxon>Steinernema</taxon>
    </lineage>
</organism>
<evidence type="ECO:0000256" key="1">
    <source>
        <dbReference type="SAM" id="SignalP"/>
    </source>
</evidence>
<name>A0AA39I8V9_9BILA</name>
<keyword evidence="1" id="KW-0732">Signal</keyword>
<dbReference type="Pfam" id="PF00087">
    <property type="entry name" value="Toxin_TOLIP"/>
    <property type="match status" value="1"/>
</dbReference>
<comment type="caution">
    <text evidence="3">The sequence shown here is derived from an EMBL/GenBank/DDBJ whole genome shotgun (WGS) entry which is preliminary data.</text>
</comment>
<protein>
    <recommendedName>
        <fullName evidence="2">Snake toxin/toxin-like domain-containing protein</fullName>
    </recommendedName>
</protein>
<dbReference type="InterPro" id="IPR045860">
    <property type="entry name" value="Snake_toxin-like_sf"/>
</dbReference>
<dbReference type="AlphaFoldDB" id="A0AA39I8V9"/>
<evidence type="ECO:0000313" key="4">
    <source>
        <dbReference type="Proteomes" id="UP001175271"/>
    </source>
</evidence>
<evidence type="ECO:0000259" key="2">
    <source>
        <dbReference type="Pfam" id="PF00087"/>
    </source>
</evidence>
<feature type="chain" id="PRO_5041213934" description="Snake toxin/toxin-like domain-containing protein" evidence="1">
    <location>
        <begin position="20"/>
        <end position="153"/>
    </location>
</feature>
<keyword evidence="4" id="KW-1185">Reference proteome</keyword>
<feature type="domain" description="Snake toxin/toxin-like" evidence="2">
    <location>
        <begin position="55"/>
        <end position="114"/>
    </location>
</feature>
<gene>
    <name evidence="3" type="ORF">QR680_014429</name>
</gene>
<proteinExistence type="predicted"/>
<evidence type="ECO:0000313" key="3">
    <source>
        <dbReference type="EMBL" id="KAK0419962.1"/>
    </source>
</evidence>
<feature type="signal peptide" evidence="1">
    <location>
        <begin position="1"/>
        <end position="19"/>
    </location>
</feature>